<dbReference type="KEGG" id="cja:CJA_3462"/>
<dbReference type="GO" id="GO:0005886">
    <property type="term" value="C:plasma membrane"/>
    <property type="evidence" value="ECO:0007669"/>
    <property type="project" value="TreeGrafter"/>
</dbReference>
<protein>
    <submittedName>
        <fullName evidence="5">ABC transporter, ATP-binding protein</fullName>
    </submittedName>
</protein>
<sequence>MTACESKTLLHDTPAIFIRNLQFHWQPGAGPLLSIPAFTLAAGERLFVYGPSGSGKSSLLNLLAGVAVAQQGELQVFGQPLTALSASARDQFRARELGIIFQQFNLLPYLSALDNLRLRLHFLPRTQRAAAEARLQPLLAALGIGQMQHRPATQLSVGQQQRVAVARALLGEPRLILADEPSSALDSDSRDSFMRLLLDQCSATGASLVFVSHDRSLAGYFDRQLDISEFNPAPVQPGLAEVAP</sequence>
<dbReference type="PANTHER" id="PTHR24220">
    <property type="entry name" value="IMPORT ATP-BINDING PROTEIN"/>
    <property type="match status" value="1"/>
</dbReference>
<dbReference type="PROSITE" id="PS00211">
    <property type="entry name" value="ABC_TRANSPORTER_1"/>
    <property type="match status" value="1"/>
</dbReference>
<evidence type="ECO:0000313" key="6">
    <source>
        <dbReference type="Proteomes" id="UP000001036"/>
    </source>
</evidence>
<dbReference type="SUPFAM" id="SSF52540">
    <property type="entry name" value="P-loop containing nucleoside triphosphate hydrolases"/>
    <property type="match status" value="1"/>
</dbReference>
<dbReference type="InterPro" id="IPR003593">
    <property type="entry name" value="AAA+_ATPase"/>
</dbReference>
<evidence type="ECO:0000313" key="5">
    <source>
        <dbReference type="EMBL" id="ACE85568.1"/>
    </source>
</evidence>
<dbReference type="Gene3D" id="3.40.50.300">
    <property type="entry name" value="P-loop containing nucleotide triphosphate hydrolases"/>
    <property type="match status" value="1"/>
</dbReference>
<dbReference type="PANTHER" id="PTHR24220:SF611">
    <property type="entry name" value="ATP-BINDING COMPONENT OF ABC TRANSPORTER-RELATED"/>
    <property type="match status" value="1"/>
</dbReference>
<name>B3PG08_CELJU</name>
<dbReference type="InterPro" id="IPR027417">
    <property type="entry name" value="P-loop_NTPase"/>
</dbReference>
<dbReference type="Pfam" id="PF00005">
    <property type="entry name" value="ABC_tran"/>
    <property type="match status" value="1"/>
</dbReference>
<accession>B3PG08</accession>
<keyword evidence="1" id="KW-0813">Transport</keyword>
<dbReference type="InterPro" id="IPR017871">
    <property type="entry name" value="ABC_transporter-like_CS"/>
</dbReference>
<dbReference type="HOGENOM" id="CLU_000604_1_22_6"/>
<dbReference type="CDD" id="cd03255">
    <property type="entry name" value="ABC_MJ0796_LolCDE_FtsE"/>
    <property type="match status" value="1"/>
</dbReference>
<dbReference type="Proteomes" id="UP000001036">
    <property type="component" value="Chromosome"/>
</dbReference>
<dbReference type="AlphaFoldDB" id="B3PG08"/>
<dbReference type="eggNOG" id="COG1136">
    <property type="taxonomic scope" value="Bacteria"/>
</dbReference>
<evidence type="ECO:0000256" key="2">
    <source>
        <dbReference type="ARBA" id="ARBA00022741"/>
    </source>
</evidence>
<proteinExistence type="predicted"/>
<evidence type="ECO:0000256" key="3">
    <source>
        <dbReference type="ARBA" id="ARBA00022840"/>
    </source>
</evidence>
<dbReference type="InterPro" id="IPR003439">
    <property type="entry name" value="ABC_transporter-like_ATP-bd"/>
</dbReference>
<reference evidence="5 6" key="1">
    <citation type="journal article" date="2008" name="J. Bacteriol.">
        <title>Insights into plant cell wall degradation from the genome sequence of the soil bacterium Cellvibrio japonicus.</title>
        <authorList>
            <person name="Deboy R.T."/>
            <person name="Mongodin E.F."/>
            <person name="Fouts D.E."/>
            <person name="Tailford L.E."/>
            <person name="Khouri H."/>
            <person name="Emerson J.B."/>
            <person name="Mohamoud Y."/>
            <person name="Watkins K."/>
            <person name="Henrissat B."/>
            <person name="Gilbert H.J."/>
            <person name="Nelson K.E."/>
        </authorList>
    </citation>
    <scope>NUCLEOTIDE SEQUENCE [LARGE SCALE GENOMIC DNA]</scope>
    <source>
        <strain evidence="5 6">Ueda107</strain>
    </source>
</reference>
<dbReference type="SMART" id="SM00382">
    <property type="entry name" value="AAA"/>
    <property type="match status" value="1"/>
</dbReference>
<dbReference type="GO" id="GO:0016887">
    <property type="term" value="F:ATP hydrolysis activity"/>
    <property type="evidence" value="ECO:0007669"/>
    <property type="project" value="InterPro"/>
</dbReference>
<feature type="domain" description="ABC transporter" evidence="4">
    <location>
        <begin position="16"/>
        <end position="243"/>
    </location>
</feature>
<dbReference type="PROSITE" id="PS50893">
    <property type="entry name" value="ABC_TRANSPORTER_2"/>
    <property type="match status" value="1"/>
</dbReference>
<evidence type="ECO:0000256" key="1">
    <source>
        <dbReference type="ARBA" id="ARBA00022448"/>
    </source>
</evidence>
<keyword evidence="6" id="KW-1185">Reference proteome</keyword>
<dbReference type="InterPro" id="IPR015854">
    <property type="entry name" value="ABC_transpr_LolD-like"/>
</dbReference>
<dbReference type="GO" id="GO:0005524">
    <property type="term" value="F:ATP binding"/>
    <property type="evidence" value="ECO:0007669"/>
    <property type="project" value="UniProtKB-KW"/>
</dbReference>
<dbReference type="STRING" id="498211.CJA_3462"/>
<dbReference type="EMBL" id="CP000934">
    <property type="protein sequence ID" value="ACE85568.1"/>
    <property type="molecule type" value="Genomic_DNA"/>
</dbReference>
<dbReference type="GO" id="GO:0022857">
    <property type="term" value="F:transmembrane transporter activity"/>
    <property type="evidence" value="ECO:0007669"/>
    <property type="project" value="TreeGrafter"/>
</dbReference>
<evidence type="ECO:0000259" key="4">
    <source>
        <dbReference type="PROSITE" id="PS50893"/>
    </source>
</evidence>
<organism evidence="5 6">
    <name type="scientific">Cellvibrio japonicus (strain Ueda107)</name>
    <name type="common">Pseudomonas fluorescens subsp. cellulosa</name>
    <dbReference type="NCBI Taxonomy" id="498211"/>
    <lineage>
        <taxon>Bacteria</taxon>
        <taxon>Pseudomonadati</taxon>
        <taxon>Pseudomonadota</taxon>
        <taxon>Gammaproteobacteria</taxon>
        <taxon>Cellvibrionales</taxon>
        <taxon>Cellvibrionaceae</taxon>
        <taxon>Cellvibrio</taxon>
    </lineage>
</organism>
<gene>
    <name evidence="5" type="ordered locus">CJA_3462</name>
</gene>
<keyword evidence="3 5" id="KW-0067">ATP-binding</keyword>
<dbReference type="InterPro" id="IPR017911">
    <property type="entry name" value="MacB-like_ATP-bd"/>
</dbReference>
<keyword evidence="2" id="KW-0547">Nucleotide-binding</keyword>